<comment type="similarity">
    <text evidence="1">Belongs to the helicase family.</text>
</comment>
<dbReference type="InterPro" id="IPR010285">
    <property type="entry name" value="DNA_helicase_pif1-like_DEAD"/>
</dbReference>
<evidence type="ECO:0000313" key="3">
    <source>
        <dbReference type="EMBL" id="CUA77336.1"/>
    </source>
</evidence>
<dbReference type="Proteomes" id="UP000044841">
    <property type="component" value="Unassembled WGS sequence"/>
</dbReference>
<keyword evidence="1" id="KW-0067">ATP-binding</keyword>
<comment type="cofactor">
    <cofactor evidence="1">
        <name>Mg(2+)</name>
        <dbReference type="ChEBI" id="CHEBI:18420"/>
    </cofactor>
</comment>
<dbReference type="SMART" id="SM00382">
    <property type="entry name" value="AAA"/>
    <property type="match status" value="1"/>
</dbReference>
<dbReference type="GO" id="GO:0006281">
    <property type="term" value="P:DNA repair"/>
    <property type="evidence" value="ECO:0007669"/>
    <property type="project" value="UniProtKB-KW"/>
</dbReference>
<dbReference type="GO" id="GO:0006310">
    <property type="term" value="P:DNA recombination"/>
    <property type="evidence" value="ECO:0007669"/>
    <property type="project" value="UniProtKB-KW"/>
</dbReference>
<gene>
    <name evidence="3" type="ORF">RSOLAG22IIIB_12680</name>
</gene>
<dbReference type="Pfam" id="PF05970">
    <property type="entry name" value="PIF1"/>
    <property type="match status" value="1"/>
</dbReference>
<dbReference type="AlphaFoldDB" id="A0A0K6GFT2"/>
<keyword evidence="1" id="KW-0547">Nucleotide-binding</keyword>
<keyword evidence="4" id="KW-1185">Reference proteome</keyword>
<dbReference type="EMBL" id="CYGV01001823">
    <property type="protein sequence ID" value="CUA77336.1"/>
    <property type="molecule type" value="Genomic_DNA"/>
</dbReference>
<comment type="catalytic activity">
    <reaction evidence="1">
        <text>ATP + H2O = ADP + phosphate + H(+)</text>
        <dbReference type="Rhea" id="RHEA:13065"/>
        <dbReference type="ChEBI" id="CHEBI:15377"/>
        <dbReference type="ChEBI" id="CHEBI:15378"/>
        <dbReference type="ChEBI" id="CHEBI:30616"/>
        <dbReference type="ChEBI" id="CHEBI:43474"/>
        <dbReference type="ChEBI" id="CHEBI:456216"/>
        <dbReference type="EC" id="5.6.2.3"/>
    </reaction>
</comment>
<dbReference type="GO" id="GO:0000723">
    <property type="term" value="P:telomere maintenance"/>
    <property type="evidence" value="ECO:0007669"/>
    <property type="project" value="InterPro"/>
</dbReference>
<accession>A0A0K6GFT2</accession>
<dbReference type="PANTHER" id="PTHR47642:SF5">
    <property type="entry name" value="ATP-DEPENDENT DNA HELICASE"/>
    <property type="match status" value="1"/>
</dbReference>
<keyword evidence="1" id="KW-0378">Hydrolase</keyword>
<reference evidence="3 4" key="1">
    <citation type="submission" date="2015-07" db="EMBL/GenBank/DDBJ databases">
        <authorList>
            <person name="Noorani M."/>
        </authorList>
    </citation>
    <scope>NUCLEOTIDE SEQUENCE [LARGE SCALE GENOMIC DNA]</scope>
    <source>
        <strain evidence="3">BBA 69670</strain>
    </source>
</reference>
<dbReference type="SUPFAM" id="SSF52540">
    <property type="entry name" value="P-loop containing nucleoside triphosphate hydrolases"/>
    <property type="match status" value="2"/>
</dbReference>
<feature type="domain" description="AAA+ ATPase" evidence="2">
    <location>
        <begin position="63"/>
        <end position="308"/>
    </location>
</feature>
<evidence type="ECO:0000313" key="4">
    <source>
        <dbReference type="Proteomes" id="UP000044841"/>
    </source>
</evidence>
<evidence type="ECO:0000256" key="1">
    <source>
        <dbReference type="RuleBase" id="RU363044"/>
    </source>
</evidence>
<organism evidence="3 4">
    <name type="scientific">Rhizoctonia solani</name>
    <dbReference type="NCBI Taxonomy" id="456999"/>
    <lineage>
        <taxon>Eukaryota</taxon>
        <taxon>Fungi</taxon>
        <taxon>Dikarya</taxon>
        <taxon>Basidiomycota</taxon>
        <taxon>Agaricomycotina</taxon>
        <taxon>Agaricomycetes</taxon>
        <taxon>Cantharellales</taxon>
        <taxon>Ceratobasidiaceae</taxon>
        <taxon>Rhizoctonia</taxon>
    </lineage>
</organism>
<dbReference type="GO" id="GO:0016887">
    <property type="term" value="F:ATP hydrolysis activity"/>
    <property type="evidence" value="ECO:0007669"/>
    <property type="project" value="RHEA"/>
</dbReference>
<keyword evidence="1 3" id="KW-0347">Helicase</keyword>
<dbReference type="InterPro" id="IPR003593">
    <property type="entry name" value="AAA+_ATPase"/>
</dbReference>
<keyword evidence="1" id="KW-0234">DNA repair</keyword>
<dbReference type="GO" id="GO:0005524">
    <property type="term" value="F:ATP binding"/>
    <property type="evidence" value="ECO:0007669"/>
    <property type="project" value="UniProtKB-KW"/>
</dbReference>
<keyword evidence="1" id="KW-0233">DNA recombination</keyword>
<evidence type="ECO:0000259" key="2">
    <source>
        <dbReference type="SMART" id="SM00382"/>
    </source>
</evidence>
<keyword evidence="1" id="KW-0227">DNA damage</keyword>
<dbReference type="EC" id="5.6.2.3" evidence="1"/>
<sequence length="440" mass="48124">MLGCGLRGSLPRTCTSKLCKLSRAPSLISAQRYAHSKPVNIPESTSVDNLSDEQKDVLDRALRGENIFITGPSGSGKSHLLKIIAQQLAARNRSVLLTGATPLSAFNIDGTLLHSFIEGQTVRQLEAIQGLRRKDPASIDYRSKWQKLETLIIDDISQIDASMFDSLEKTARKSKSQKYGFGGIQIIASGDFFQLPPESLDMPAPDYAFNAAKWLPTFSTNHVELSKVYSQSEPEFITMLNQARIGKLSPQSDKLLASLARPIPTPNIELCPLHVQVKALVSSHLDSLRGNLVDFPAGDKQVTIENVTTSRRLSGIDKRAYDEIIPKFLGLKVGAQVMSIQDLHFGARCIPRFTLGKITAFSTPHEASESRIPFVGKGHKPDHPWPVIMFETKQKVLVVPTQFKLGGANGNGYTESSRTQLPLKLAPAGLSCATVNLGML</sequence>
<proteinExistence type="inferred from homology"/>
<dbReference type="Gene3D" id="3.40.50.300">
    <property type="entry name" value="P-loop containing nucleotide triphosphate hydrolases"/>
    <property type="match status" value="1"/>
</dbReference>
<dbReference type="InterPro" id="IPR051055">
    <property type="entry name" value="PIF1_helicase"/>
</dbReference>
<dbReference type="GO" id="GO:0043139">
    <property type="term" value="F:5'-3' DNA helicase activity"/>
    <property type="evidence" value="ECO:0007669"/>
    <property type="project" value="UniProtKB-EC"/>
</dbReference>
<dbReference type="PANTHER" id="PTHR47642">
    <property type="entry name" value="ATP-DEPENDENT DNA HELICASE"/>
    <property type="match status" value="1"/>
</dbReference>
<name>A0A0K6GFT2_9AGAM</name>
<protein>
    <recommendedName>
        <fullName evidence="1">ATP-dependent DNA helicase</fullName>
        <ecNumber evidence="1">5.6.2.3</ecNumber>
    </recommendedName>
</protein>
<dbReference type="InterPro" id="IPR027417">
    <property type="entry name" value="P-loop_NTPase"/>
</dbReference>